<dbReference type="Gene3D" id="3.30.200.20">
    <property type="entry name" value="Phosphorylase Kinase, domain 1"/>
    <property type="match status" value="1"/>
</dbReference>
<dbReference type="EMBL" id="JANEYG010000024">
    <property type="protein sequence ID" value="KAJ8918609.1"/>
    <property type="molecule type" value="Genomic_DNA"/>
</dbReference>
<evidence type="ECO:0000259" key="1">
    <source>
        <dbReference type="PROSITE" id="PS50011"/>
    </source>
</evidence>
<dbReference type="GO" id="GO:0005737">
    <property type="term" value="C:cytoplasm"/>
    <property type="evidence" value="ECO:0007669"/>
    <property type="project" value="TreeGrafter"/>
</dbReference>
<protein>
    <recommendedName>
        <fullName evidence="1">Protein kinase domain-containing protein</fullName>
    </recommendedName>
</protein>
<dbReference type="InterPro" id="IPR053235">
    <property type="entry name" value="Ser_Thr_kinase"/>
</dbReference>
<evidence type="ECO:0000313" key="2">
    <source>
        <dbReference type="EMBL" id="KAJ8918609.1"/>
    </source>
</evidence>
<dbReference type="PANTHER" id="PTHR24361">
    <property type="entry name" value="MITOGEN-ACTIVATED KINASE KINASE KINASE"/>
    <property type="match status" value="1"/>
</dbReference>
<sequence length="309" mass="34885">MDVLKTPLKTVLQKVQVPASPFMKKIGSGTGVVVYEMERSPVYCKSRSPWARQKNNVELNNRIKEEAEVLRQLNHPNIVAFKAFTKDSDGRNILVMEECSSCLGDMIEERNSPFPAMTITKVCKDIVEALDYLHNTALLMHCDIKSYNVLVRGDFDICKLCDFGICLPVTKHGELDLTRTGKEVEYVGTAAWFAPEVLLFPQVITTKADIYAFGLVIWEMIALVPPVDEQFVNSFNSTIDDSCISINSSLDNSQFDSSSVERVRNRPPLPDIELSEDYNCVLEIFYCCTHVQKDERPTTKDLKILLDDG</sequence>
<dbReference type="SMART" id="SM00220">
    <property type="entry name" value="S_TKc"/>
    <property type="match status" value="1"/>
</dbReference>
<gene>
    <name evidence="2" type="ORF">NQ315_013115</name>
</gene>
<dbReference type="Gene3D" id="1.10.510.10">
    <property type="entry name" value="Transferase(Phosphotransferase) domain 1"/>
    <property type="match status" value="1"/>
</dbReference>
<dbReference type="InterPro" id="IPR008271">
    <property type="entry name" value="Ser/Thr_kinase_AS"/>
</dbReference>
<dbReference type="AlphaFoldDB" id="A0AAV8VWK1"/>
<name>A0AAV8VWK1_9CUCU</name>
<dbReference type="InterPro" id="IPR011009">
    <property type="entry name" value="Kinase-like_dom_sf"/>
</dbReference>
<dbReference type="GO" id="GO:0005524">
    <property type="term" value="F:ATP binding"/>
    <property type="evidence" value="ECO:0007669"/>
    <property type="project" value="InterPro"/>
</dbReference>
<comment type="caution">
    <text evidence="2">The sequence shown here is derived from an EMBL/GenBank/DDBJ whole genome shotgun (WGS) entry which is preliminary data.</text>
</comment>
<evidence type="ECO:0000313" key="3">
    <source>
        <dbReference type="Proteomes" id="UP001159042"/>
    </source>
</evidence>
<dbReference type="SUPFAM" id="SSF56112">
    <property type="entry name" value="Protein kinase-like (PK-like)"/>
    <property type="match status" value="1"/>
</dbReference>
<dbReference type="PROSITE" id="PS00108">
    <property type="entry name" value="PROTEIN_KINASE_ST"/>
    <property type="match status" value="1"/>
</dbReference>
<accession>A0AAV8VWK1</accession>
<organism evidence="2 3">
    <name type="scientific">Exocentrus adspersus</name>
    <dbReference type="NCBI Taxonomy" id="1586481"/>
    <lineage>
        <taxon>Eukaryota</taxon>
        <taxon>Metazoa</taxon>
        <taxon>Ecdysozoa</taxon>
        <taxon>Arthropoda</taxon>
        <taxon>Hexapoda</taxon>
        <taxon>Insecta</taxon>
        <taxon>Pterygota</taxon>
        <taxon>Neoptera</taxon>
        <taxon>Endopterygota</taxon>
        <taxon>Coleoptera</taxon>
        <taxon>Polyphaga</taxon>
        <taxon>Cucujiformia</taxon>
        <taxon>Chrysomeloidea</taxon>
        <taxon>Cerambycidae</taxon>
        <taxon>Lamiinae</taxon>
        <taxon>Acanthocinini</taxon>
        <taxon>Exocentrus</taxon>
    </lineage>
</organism>
<dbReference type="Pfam" id="PF00069">
    <property type="entry name" value="Pkinase"/>
    <property type="match status" value="1"/>
</dbReference>
<dbReference type="InterPro" id="IPR000719">
    <property type="entry name" value="Prot_kinase_dom"/>
</dbReference>
<dbReference type="GO" id="GO:0004674">
    <property type="term" value="F:protein serine/threonine kinase activity"/>
    <property type="evidence" value="ECO:0007669"/>
    <property type="project" value="TreeGrafter"/>
</dbReference>
<feature type="non-terminal residue" evidence="2">
    <location>
        <position position="309"/>
    </location>
</feature>
<feature type="domain" description="Protein kinase" evidence="1">
    <location>
        <begin position="20"/>
        <end position="306"/>
    </location>
</feature>
<dbReference type="PROSITE" id="PS50011">
    <property type="entry name" value="PROTEIN_KINASE_DOM"/>
    <property type="match status" value="1"/>
</dbReference>
<dbReference type="Proteomes" id="UP001159042">
    <property type="component" value="Unassembled WGS sequence"/>
</dbReference>
<keyword evidence="3" id="KW-1185">Reference proteome</keyword>
<reference evidence="2 3" key="1">
    <citation type="journal article" date="2023" name="Insect Mol. Biol.">
        <title>Genome sequencing provides insights into the evolution of gene families encoding plant cell wall-degrading enzymes in longhorned beetles.</title>
        <authorList>
            <person name="Shin N.R."/>
            <person name="Okamura Y."/>
            <person name="Kirsch R."/>
            <person name="Pauchet Y."/>
        </authorList>
    </citation>
    <scope>NUCLEOTIDE SEQUENCE [LARGE SCALE GENOMIC DNA]</scope>
    <source>
        <strain evidence="2">EAD_L_NR</strain>
    </source>
</reference>
<proteinExistence type="predicted"/>